<accession>A0A645HEU1</accession>
<proteinExistence type="predicted"/>
<sequence>MEVTHCLFPAEFELQSPVFHITYIGNGSTDSHIGRNGLLHQHVDGFLLEIVEREGEPALQKTGVDTQVGLRRFFPLHVGVGNIAR</sequence>
<reference evidence="1" key="1">
    <citation type="submission" date="2019-08" db="EMBL/GenBank/DDBJ databases">
        <authorList>
            <person name="Kucharzyk K."/>
            <person name="Murdoch R.W."/>
            <person name="Higgins S."/>
            <person name="Loffler F."/>
        </authorList>
    </citation>
    <scope>NUCLEOTIDE SEQUENCE</scope>
</reference>
<dbReference type="AlphaFoldDB" id="A0A645HEU1"/>
<organism evidence="1">
    <name type="scientific">bioreactor metagenome</name>
    <dbReference type="NCBI Taxonomy" id="1076179"/>
    <lineage>
        <taxon>unclassified sequences</taxon>
        <taxon>metagenomes</taxon>
        <taxon>ecological metagenomes</taxon>
    </lineage>
</organism>
<comment type="caution">
    <text evidence="1">The sequence shown here is derived from an EMBL/GenBank/DDBJ whole genome shotgun (WGS) entry which is preliminary data.</text>
</comment>
<gene>
    <name evidence="1" type="ORF">SDC9_185087</name>
</gene>
<dbReference type="EMBL" id="VSSQ01092292">
    <property type="protein sequence ID" value="MPN37567.1"/>
    <property type="molecule type" value="Genomic_DNA"/>
</dbReference>
<protein>
    <submittedName>
        <fullName evidence="1">Uncharacterized protein</fullName>
    </submittedName>
</protein>
<name>A0A645HEU1_9ZZZZ</name>
<evidence type="ECO:0000313" key="1">
    <source>
        <dbReference type="EMBL" id="MPN37567.1"/>
    </source>
</evidence>